<evidence type="ECO:0000256" key="1">
    <source>
        <dbReference type="ARBA" id="ARBA00004141"/>
    </source>
</evidence>
<dbReference type="Proteomes" id="UP000835052">
    <property type="component" value="Unassembled WGS sequence"/>
</dbReference>
<feature type="transmembrane region" description="Helical" evidence="5">
    <location>
        <begin position="6"/>
        <end position="34"/>
    </location>
</feature>
<evidence type="ECO:0000256" key="2">
    <source>
        <dbReference type="ARBA" id="ARBA00022692"/>
    </source>
</evidence>
<evidence type="ECO:0000313" key="6">
    <source>
        <dbReference type="EMBL" id="CAD6196254.1"/>
    </source>
</evidence>
<keyword evidence="2 5" id="KW-0812">Transmembrane</keyword>
<organism evidence="6 7">
    <name type="scientific">Caenorhabditis auriculariae</name>
    <dbReference type="NCBI Taxonomy" id="2777116"/>
    <lineage>
        <taxon>Eukaryota</taxon>
        <taxon>Metazoa</taxon>
        <taxon>Ecdysozoa</taxon>
        <taxon>Nematoda</taxon>
        <taxon>Chromadorea</taxon>
        <taxon>Rhabditida</taxon>
        <taxon>Rhabditina</taxon>
        <taxon>Rhabditomorpha</taxon>
        <taxon>Rhabditoidea</taxon>
        <taxon>Rhabditidae</taxon>
        <taxon>Peloderinae</taxon>
        <taxon>Caenorhabditis</taxon>
    </lineage>
</organism>
<gene>
    <name evidence="6" type="ORF">CAUJ_LOCUS12169</name>
</gene>
<evidence type="ECO:0000256" key="3">
    <source>
        <dbReference type="ARBA" id="ARBA00022989"/>
    </source>
</evidence>
<feature type="transmembrane region" description="Helical" evidence="5">
    <location>
        <begin position="325"/>
        <end position="343"/>
    </location>
</feature>
<feature type="transmembrane region" description="Helical" evidence="5">
    <location>
        <begin position="290"/>
        <end position="313"/>
    </location>
</feature>
<dbReference type="PANTHER" id="PTHR11040:SF74">
    <property type="entry name" value="ZINC TRANSPORTER ZIP3"/>
    <property type="match status" value="1"/>
</dbReference>
<dbReference type="EMBL" id="CAJGYM010000069">
    <property type="protein sequence ID" value="CAD6196254.1"/>
    <property type="molecule type" value="Genomic_DNA"/>
</dbReference>
<feature type="transmembrane region" description="Helical" evidence="5">
    <location>
        <begin position="256"/>
        <end position="278"/>
    </location>
</feature>
<sequence>MADGFIGLQIGLAIALLVATAIAGVLPLVLLTVMKKKGKDQASAGWLSYLSCFSGGVFMATCFLDVMPHIYENFTNFSELYSIETSFPITQFVICCGFFLVYFIEEFTALIFGGHGHDHSHHVAPASKDDKPNITNKDDVKQAFVDHHRHVHGKVAADDGTSIDLIKAERALSLHSLVIEETSTWVVSEEKGNLLKSLTFAIAMSFHSLLEGFALGIQDTKTGILALFFSLLLHKSIEAFSVGLQISRANSSKYKTVIATILIYSLMTPIGSILGTVLQSATAPSYEKDGAMLVLECLAAGTFIYVTFIEVLAHEKDNDFNNFKQLLSIAIGFLLITLLQLIFGHEHGGHEGHEGHHHSHENLGNFTV</sequence>
<feature type="transmembrane region" description="Helical" evidence="5">
    <location>
        <begin position="46"/>
        <end position="67"/>
    </location>
</feature>
<dbReference type="Pfam" id="PF02535">
    <property type="entry name" value="Zip"/>
    <property type="match status" value="1"/>
</dbReference>
<dbReference type="OrthoDB" id="448280at2759"/>
<dbReference type="GO" id="GO:0005385">
    <property type="term" value="F:zinc ion transmembrane transporter activity"/>
    <property type="evidence" value="ECO:0007669"/>
    <property type="project" value="TreeGrafter"/>
</dbReference>
<accession>A0A8S1HT80</accession>
<evidence type="ECO:0000313" key="7">
    <source>
        <dbReference type="Proteomes" id="UP000835052"/>
    </source>
</evidence>
<keyword evidence="3 5" id="KW-1133">Transmembrane helix</keyword>
<proteinExistence type="predicted"/>
<name>A0A8S1HT80_9PELO</name>
<protein>
    <submittedName>
        <fullName evidence="6">Uncharacterized protein</fullName>
    </submittedName>
</protein>
<feature type="transmembrane region" description="Helical" evidence="5">
    <location>
        <begin position="87"/>
        <end position="104"/>
    </location>
</feature>
<dbReference type="InterPro" id="IPR003689">
    <property type="entry name" value="ZIP"/>
</dbReference>
<evidence type="ECO:0000256" key="4">
    <source>
        <dbReference type="ARBA" id="ARBA00023136"/>
    </source>
</evidence>
<reference evidence="6" key="1">
    <citation type="submission" date="2020-10" db="EMBL/GenBank/DDBJ databases">
        <authorList>
            <person name="Kikuchi T."/>
        </authorList>
    </citation>
    <scope>NUCLEOTIDE SEQUENCE</scope>
    <source>
        <strain evidence="6">NKZ352</strain>
    </source>
</reference>
<comment type="subcellular location">
    <subcellularLocation>
        <location evidence="1">Membrane</location>
        <topology evidence="1">Multi-pass membrane protein</topology>
    </subcellularLocation>
</comment>
<dbReference type="PANTHER" id="PTHR11040">
    <property type="entry name" value="ZINC/IRON TRANSPORTER"/>
    <property type="match status" value="1"/>
</dbReference>
<dbReference type="AlphaFoldDB" id="A0A8S1HT80"/>
<dbReference type="GO" id="GO:0005886">
    <property type="term" value="C:plasma membrane"/>
    <property type="evidence" value="ECO:0007669"/>
    <property type="project" value="TreeGrafter"/>
</dbReference>
<keyword evidence="4 5" id="KW-0472">Membrane</keyword>
<keyword evidence="7" id="KW-1185">Reference proteome</keyword>
<comment type="caution">
    <text evidence="6">The sequence shown here is derived from an EMBL/GenBank/DDBJ whole genome shotgun (WGS) entry which is preliminary data.</text>
</comment>
<evidence type="ECO:0000256" key="5">
    <source>
        <dbReference type="SAM" id="Phobius"/>
    </source>
</evidence>